<dbReference type="GO" id="GO:0009653">
    <property type="term" value="P:anatomical structure morphogenesis"/>
    <property type="evidence" value="ECO:0007669"/>
    <property type="project" value="UniProtKB-ARBA"/>
</dbReference>
<dbReference type="InterPro" id="IPR007110">
    <property type="entry name" value="Ig-like_dom"/>
</dbReference>
<dbReference type="FunFam" id="2.60.40.10:FF:000093">
    <property type="entry name" value="Down syndrome cell adhesion molecule, isoform B"/>
    <property type="match status" value="2"/>
</dbReference>
<evidence type="ECO:0000256" key="6">
    <source>
        <dbReference type="ARBA" id="ARBA00022989"/>
    </source>
</evidence>
<feature type="domain" description="Fibronectin type-III" evidence="15">
    <location>
        <begin position="819"/>
        <end position="924"/>
    </location>
</feature>
<evidence type="ECO:0000256" key="8">
    <source>
        <dbReference type="ARBA" id="ARBA00023157"/>
    </source>
</evidence>
<feature type="region of interest" description="Disordered" evidence="12">
    <location>
        <begin position="2110"/>
        <end position="2153"/>
    </location>
</feature>
<feature type="domain" description="Ig-like" evidence="14">
    <location>
        <begin position="38"/>
        <end position="121"/>
    </location>
</feature>
<dbReference type="InterPro" id="IPR003599">
    <property type="entry name" value="Ig_sub"/>
</dbReference>
<dbReference type="SUPFAM" id="SSF49265">
    <property type="entry name" value="Fibronectin type III"/>
    <property type="match status" value="7"/>
</dbReference>
<feature type="domain" description="Fibronectin type-III" evidence="15">
    <location>
        <begin position="1227"/>
        <end position="1322"/>
    </location>
</feature>
<evidence type="ECO:0000256" key="1">
    <source>
        <dbReference type="ARBA" id="ARBA00004479"/>
    </source>
</evidence>
<accession>A0A0K2T4W1</accession>
<dbReference type="OrthoDB" id="8923679at2759"/>
<dbReference type="SMART" id="SM00060">
    <property type="entry name" value="FN3"/>
    <property type="match status" value="14"/>
</dbReference>
<feature type="domain" description="Ig-like" evidence="14">
    <location>
        <begin position="511"/>
        <end position="600"/>
    </location>
</feature>
<name>A0A0K2T4W1_LEPSM</name>
<dbReference type="InterPro" id="IPR036179">
    <property type="entry name" value="Ig-like_dom_sf"/>
</dbReference>
<dbReference type="InterPro" id="IPR013783">
    <property type="entry name" value="Ig-like_fold"/>
</dbReference>
<evidence type="ECO:0000256" key="9">
    <source>
        <dbReference type="ARBA" id="ARBA00023180"/>
    </source>
</evidence>
<keyword evidence="3" id="KW-0732">Signal</keyword>
<reference evidence="16" key="1">
    <citation type="submission" date="2014-05" db="EMBL/GenBank/DDBJ databases">
        <authorList>
            <person name="Chronopoulou M."/>
        </authorList>
    </citation>
    <scope>NUCLEOTIDE SEQUENCE</scope>
    <source>
        <tissue evidence="16">Whole organism</tissue>
    </source>
</reference>
<dbReference type="FunFam" id="2.60.40.10:FF:000032">
    <property type="entry name" value="palladin isoform X1"/>
    <property type="match status" value="2"/>
</dbReference>
<evidence type="ECO:0000256" key="5">
    <source>
        <dbReference type="ARBA" id="ARBA00022889"/>
    </source>
</evidence>
<feature type="domain" description="Fibronectin type-III" evidence="15">
    <location>
        <begin position="717"/>
        <end position="814"/>
    </location>
</feature>
<comment type="subcellular location">
    <subcellularLocation>
        <location evidence="1">Membrane</location>
        <topology evidence="1">Single-pass type I membrane protein</topology>
    </subcellularLocation>
</comment>
<feature type="domain" description="Ig-like" evidence="14">
    <location>
        <begin position="421"/>
        <end position="506"/>
    </location>
</feature>
<keyword evidence="7 13" id="KW-0472">Membrane</keyword>
<feature type="domain" description="Fibronectin type-III" evidence="15">
    <location>
        <begin position="1424"/>
        <end position="1520"/>
    </location>
</feature>
<comment type="similarity">
    <text evidence="11">Belongs to the sidekick family.</text>
</comment>
<evidence type="ECO:0000256" key="13">
    <source>
        <dbReference type="SAM" id="Phobius"/>
    </source>
</evidence>
<evidence type="ECO:0000313" key="16">
    <source>
        <dbReference type="EMBL" id="CDW20481.1"/>
    </source>
</evidence>
<evidence type="ECO:0000256" key="10">
    <source>
        <dbReference type="ARBA" id="ARBA00023319"/>
    </source>
</evidence>
<proteinExistence type="inferred from homology"/>
<dbReference type="CDD" id="cd00063">
    <property type="entry name" value="FN3"/>
    <property type="match status" value="13"/>
</dbReference>
<feature type="domain" description="Fibronectin type-III" evidence="15">
    <location>
        <begin position="1525"/>
        <end position="1627"/>
    </location>
</feature>
<evidence type="ECO:0000259" key="15">
    <source>
        <dbReference type="PROSITE" id="PS50853"/>
    </source>
</evidence>
<sequence>MIRYKRTGFSNNSVTLQRILILIYFVFTVTDGLDLKAPRFIISPSASGSIVAERRTKILQCQAVGSPQPQYRWTRDGVVLSEFSSETFYKIQSVMKADAGNYQCAARNTAGTILSDTIPITVAYMTPFDPAPNPDLQVKAGHAAIFKFPVLASVPEPSVIWQTDDGTQLYGVKYAMTSENDLVILSVDSSDSRRYRTRATNTQLGQEENSPYGFLEVYGEDGADVPPEIVIPPKDLTVNKDTPVSELQCIANARPLSEIELTWHKDGVPIDETQVSYSFNDLWNRTLSLLRVNLDHSGVYSCQVRMRSGGGPTLTKDATVKVTEKPYFYRRMSLETFGDFGNDISIPCHVKGIPEPSVIWYRNGIPIDEVPNTRYSVDPEDRSLKINFMRNEDSGMFQCSAVNYAGDVNGYTWLRVKTSSPVLVDPPKNTSALDGKDVSIPCKAEGAPLPNVTWYFNDGQITYSGRIQILEDGSMLISKVRSTDQGKYSCIRSNTAGNTRGEAWLGVLVRTQITSPPVDSKVILGHVASLHCKVSSDQDVPYEVHWYHEGRMINAAMSHRINILDDGTLKIAEARASDAGDYTCEVKSTGGNDHRVAALDVIELPYAPTRIYAERVANAQKSVNVSWTPGFDGNSPIIKFIIQYHSVPQSGPIPKDDLNWITALANISSTARTILLSNLKSSAAYIFRLSAVNSVGEGPQSLPSNRVVLPQEPPSGPPLGLVGSARSETEIMIQWQPPNEQAQNGDILGYIIRYRLFGYNDSPWSYRNVSKPLQRNYLITELITWKDYEIQIAAFNNKGTGAYSSSIKLKTREGVPYSAPSGVRAQAIDSSVVRVWWLPPDPQKINGINQGYKLQAWIGDPRDTDIKPQSTVTVAPDLLNPLSEQTAVIDNLKPWTAYNVTVLCYTSPGDGKRSPPETVRTYQDYPGPVSGLKFEDITDRGIRVRWDEPLDPNGIILGYTVRYMVKSMIHTLVERNLTEDARSFYLNNLKPTTHYTFEVYALTEVGKGKASIATIQSGVEPILPSPPIRLAVSNIQPFSVYLQFTPGFDGNSSITKWTVQALSARNASWTSIFDEYDPKGNAILVKNLIPYMEYSLRLIANNVVGASEPSEPTRQFQTIQAPPKHAPQNVTIRSMSATELRVRWIPLSQGEWYGIPRGYNISYRINKDSSELNSISIEDPTRNTFVLDGLEEFTLYEVVLHAYNDLGTSDPSTVILARTREAVPGAGPNDVSAEATSSTTILVRWGDVLKRHSNGILEGYKVYFGAKGVPFQYKNIGSNQTHQTTLTELKKYTEYAIQVLAYTRIGDGALSAPPFRVRTFEDVPGPPSNVSFPDVSYTTARIIWDIPAEPNGVINKYRVSYYPEGNPSRNFSKEFLPTDRTYRAINLDPMSNYVFEVIAKTNLGWGYTAKELVYTNNNRETPQPPSAPQISQSQVQAREITFSWNPGNDGYAPFRYYVVQYSQNGNGWQSVSERVDPMLNTYTVKKLKPFTNYKFRLQAVNDIGPSGWSEESNNTKTLPDAPSIPVENVKVTPISRTNVRLTWDQLNSEDFNGDSSSGGYIIEYKEVTDFLNPMGANPRVTLKGITNKKVILEDLQIGTNYEISVIPFNSQGNGPPSRPATVFVGEAVPTGAPRNVQAISVTPTEVRLTWQPPEADRQNGDLLGYKIFYYSIPANGRNSEETEVVSASHNAQSLIFLEMYTNYTISILAFNPAGDGPRSDAITVKTHQGIPGPPTNLEFVEITMDTLKVTWDVPNKPNGEILGYLVSYETAEQDENYSKQVKQRVTERFLYVHNLEEEITYTFTVRAQTIDYGPGVSGWVTTGPQPGSPGRPRDLVLTKTKSAVKLSWTNGNSGKSPILGHYIESRRKDEDKWKTEIKTEGGAIQEYTISYQNLVPSTSYSFRVIAYNKFGISYPAKSMEVIMTPSKRYLEYDYLQRKPFYRETWFLVALASFSIVIIIMIVAILCVKSKTYKYKDHNKQHRLEEATSLDEPGFSTFEMRQSRRGTLNSKRTATMKSTASRKSTNFAVINNTGGRPRPAVLGYSDEDSARGYDEHQDDSDSLTEKPSEMSSSDSQEITESEHESANSDPHSFVNHYANVNSTYRQSWKKQKSIVVAPPRSNSETLRSRHFKPQQEQCPSYAGGVSSPPSEVDSTTLGATGNYVRGAGIAAPMTAPSNNTNTNSKGNHARGYSSFTESDQDASSAVVSLNGTQIVLNNMARSRAPLPGFSSFV</sequence>
<keyword evidence="8" id="KW-1015">Disulfide bond</keyword>
<feature type="domain" description="Ig-like" evidence="14">
    <location>
        <begin position="326"/>
        <end position="403"/>
    </location>
</feature>
<dbReference type="InterPro" id="IPR036116">
    <property type="entry name" value="FN3_sf"/>
</dbReference>
<dbReference type="SMART" id="SM00409">
    <property type="entry name" value="IG"/>
    <property type="match status" value="6"/>
</dbReference>
<dbReference type="PROSITE" id="PS50853">
    <property type="entry name" value="FN3"/>
    <property type="match status" value="13"/>
</dbReference>
<keyword evidence="6 13" id="KW-1133">Transmembrane helix</keyword>
<dbReference type="Pfam" id="PF07679">
    <property type="entry name" value="I-set"/>
    <property type="match status" value="4"/>
</dbReference>
<feature type="domain" description="Fibronectin type-III" evidence="15">
    <location>
        <begin position="1733"/>
        <end position="1825"/>
    </location>
</feature>
<dbReference type="Pfam" id="PF13927">
    <property type="entry name" value="Ig_3"/>
    <property type="match status" value="1"/>
</dbReference>
<feature type="domain" description="Fibronectin type-III" evidence="15">
    <location>
        <begin position="1126"/>
        <end position="1222"/>
    </location>
</feature>
<keyword evidence="2 13" id="KW-0812">Transmembrane</keyword>
<dbReference type="GO" id="GO:0030154">
    <property type="term" value="P:cell differentiation"/>
    <property type="evidence" value="ECO:0007669"/>
    <property type="project" value="UniProtKB-ARBA"/>
</dbReference>
<evidence type="ECO:0000256" key="11">
    <source>
        <dbReference type="ARBA" id="ARBA00061621"/>
    </source>
</evidence>
<feature type="domain" description="Fibronectin type-III" evidence="15">
    <location>
        <begin position="1632"/>
        <end position="1729"/>
    </location>
</feature>
<dbReference type="InterPro" id="IPR013098">
    <property type="entry name" value="Ig_I-set"/>
</dbReference>
<dbReference type="GO" id="GO:0098609">
    <property type="term" value="P:cell-cell adhesion"/>
    <property type="evidence" value="ECO:0007669"/>
    <property type="project" value="TreeGrafter"/>
</dbReference>
<evidence type="ECO:0000256" key="3">
    <source>
        <dbReference type="ARBA" id="ARBA00022729"/>
    </source>
</evidence>
<dbReference type="InterPro" id="IPR003598">
    <property type="entry name" value="Ig_sub2"/>
</dbReference>
<feature type="compositionally biased region" description="Polar residues" evidence="12">
    <location>
        <begin position="2068"/>
        <end position="2077"/>
    </location>
</feature>
<dbReference type="SMART" id="SM00406">
    <property type="entry name" value="IGv"/>
    <property type="match status" value="3"/>
</dbReference>
<dbReference type="FunFam" id="2.60.40.10:FF:000360">
    <property type="entry name" value="Sidekick cell adhesion molecule 2"/>
    <property type="match status" value="1"/>
</dbReference>
<dbReference type="Gene3D" id="2.60.40.10">
    <property type="entry name" value="Immunoglobulins"/>
    <property type="match status" value="19"/>
</dbReference>
<feature type="domain" description="Fibronectin type-III" evidence="15">
    <location>
        <begin position="928"/>
        <end position="1022"/>
    </location>
</feature>
<keyword evidence="10" id="KW-0393">Immunoglobulin domain</keyword>
<dbReference type="SUPFAM" id="SSF48726">
    <property type="entry name" value="Immunoglobulin"/>
    <property type="match status" value="6"/>
</dbReference>
<dbReference type="PANTHER" id="PTHR44170">
    <property type="entry name" value="PROTEIN SIDEKICK"/>
    <property type="match status" value="1"/>
</dbReference>
<keyword evidence="5" id="KW-0130">Cell adhesion</keyword>
<feature type="transmembrane region" description="Helical" evidence="13">
    <location>
        <begin position="1945"/>
        <end position="1967"/>
    </location>
</feature>
<feature type="domain" description="Fibronectin type-III" evidence="15">
    <location>
        <begin position="1326"/>
        <end position="1421"/>
    </location>
</feature>
<feature type="compositionally biased region" description="Polar residues" evidence="12">
    <location>
        <begin position="2004"/>
        <end position="2033"/>
    </location>
</feature>
<feature type="domain" description="Ig-like" evidence="14">
    <location>
        <begin position="227"/>
        <end position="319"/>
    </location>
</feature>
<evidence type="ECO:0000259" key="14">
    <source>
        <dbReference type="PROSITE" id="PS50835"/>
    </source>
</evidence>
<organism evidence="16">
    <name type="scientific">Lepeophtheirus salmonis</name>
    <name type="common">Salmon louse</name>
    <name type="synonym">Caligus salmonis</name>
    <dbReference type="NCBI Taxonomy" id="72036"/>
    <lineage>
        <taxon>Eukaryota</taxon>
        <taxon>Metazoa</taxon>
        <taxon>Ecdysozoa</taxon>
        <taxon>Arthropoda</taxon>
        <taxon>Crustacea</taxon>
        <taxon>Multicrustacea</taxon>
        <taxon>Hexanauplia</taxon>
        <taxon>Copepoda</taxon>
        <taxon>Siphonostomatoida</taxon>
        <taxon>Caligidae</taxon>
        <taxon>Lepeophtheirus</taxon>
    </lineage>
</organism>
<dbReference type="GO" id="GO:0016020">
    <property type="term" value="C:membrane"/>
    <property type="evidence" value="ECO:0007669"/>
    <property type="project" value="UniProtKB-SubCell"/>
</dbReference>
<dbReference type="FunFam" id="2.60.40.10:FF:000028">
    <property type="entry name" value="Neuronal cell adhesion molecule"/>
    <property type="match status" value="1"/>
</dbReference>
<evidence type="ECO:0000256" key="4">
    <source>
        <dbReference type="ARBA" id="ARBA00022737"/>
    </source>
</evidence>
<keyword evidence="9" id="KW-0325">Glycoprotein</keyword>
<dbReference type="EMBL" id="HACA01003120">
    <property type="protein sequence ID" value="CDW20481.1"/>
    <property type="molecule type" value="Transcribed_RNA"/>
</dbReference>
<dbReference type="InterPro" id="IPR013106">
    <property type="entry name" value="Ig_V-set"/>
</dbReference>
<feature type="domain" description="Fibronectin type-III" evidence="15">
    <location>
        <begin position="1026"/>
        <end position="1121"/>
    </location>
</feature>
<dbReference type="CDD" id="cd00096">
    <property type="entry name" value="Ig"/>
    <property type="match status" value="1"/>
</dbReference>
<evidence type="ECO:0000256" key="2">
    <source>
        <dbReference type="ARBA" id="ARBA00022692"/>
    </source>
</evidence>
<dbReference type="PANTHER" id="PTHR44170:SF46">
    <property type="entry name" value="PROTEIN SIDEKICK"/>
    <property type="match status" value="1"/>
</dbReference>
<dbReference type="InterPro" id="IPR003961">
    <property type="entry name" value="FN3_dom"/>
</dbReference>
<dbReference type="SMART" id="SM00408">
    <property type="entry name" value="IGc2"/>
    <property type="match status" value="5"/>
</dbReference>
<dbReference type="FunFam" id="2.60.40.10:FF:000158">
    <property type="entry name" value="Sidekick cell adhesion molecule 2"/>
    <property type="match status" value="1"/>
</dbReference>
<protein>
    <submittedName>
        <fullName evidence="16">Protein sidekicklike [Megachile rotundata]</fullName>
    </submittedName>
</protein>
<dbReference type="FunFam" id="2.60.40.10:FF:000209">
    <property type="entry name" value="Sidekick cell adhesion molecule 2"/>
    <property type="match status" value="1"/>
</dbReference>
<evidence type="ECO:0000256" key="7">
    <source>
        <dbReference type="ARBA" id="ARBA00023136"/>
    </source>
</evidence>
<dbReference type="Pfam" id="PF00041">
    <property type="entry name" value="fn3"/>
    <property type="match status" value="13"/>
</dbReference>
<feature type="region of interest" description="Disordered" evidence="12">
    <location>
        <begin position="1999"/>
        <end position="2093"/>
    </location>
</feature>
<evidence type="ECO:0000256" key="12">
    <source>
        <dbReference type="SAM" id="MobiDB-lite"/>
    </source>
</evidence>
<dbReference type="PROSITE" id="PS50835">
    <property type="entry name" value="IG_LIKE"/>
    <property type="match status" value="5"/>
</dbReference>
<keyword evidence="4" id="KW-0677">Repeat</keyword>
<feature type="domain" description="Fibronectin type-III" evidence="15">
    <location>
        <begin position="1828"/>
        <end position="1927"/>
    </location>
</feature>
<feature type="domain" description="Fibronectin type-III" evidence="15">
    <location>
        <begin position="607"/>
        <end position="711"/>
    </location>
</feature>
<dbReference type="Pfam" id="PF13895">
    <property type="entry name" value="Ig_2"/>
    <property type="match status" value="1"/>
</dbReference>